<reference evidence="7" key="1">
    <citation type="submission" date="2023-03" db="EMBL/GenBank/DDBJ databases">
        <title>Massive genome expansion in bonnet fungi (Mycena s.s.) driven by repeated elements and novel gene families across ecological guilds.</title>
        <authorList>
            <consortium name="Lawrence Berkeley National Laboratory"/>
            <person name="Harder C.B."/>
            <person name="Miyauchi S."/>
            <person name="Viragh M."/>
            <person name="Kuo A."/>
            <person name="Thoen E."/>
            <person name="Andreopoulos B."/>
            <person name="Lu D."/>
            <person name="Skrede I."/>
            <person name="Drula E."/>
            <person name="Henrissat B."/>
            <person name="Morin E."/>
            <person name="Kohler A."/>
            <person name="Barry K."/>
            <person name="LaButti K."/>
            <person name="Morin E."/>
            <person name="Salamov A."/>
            <person name="Lipzen A."/>
            <person name="Mereny Z."/>
            <person name="Hegedus B."/>
            <person name="Baldrian P."/>
            <person name="Stursova M."/>
            <person name="Weitz H."/>
            <person name="Taylor A."/>
            <person name="Grigoriev I.V."/>
            <person name="Nagy L.G."/>
            <person name="Martin F."/>
            <person name="Kauserud H."/>
        </authorList>
    </citation>
    <scope>NUCLEOTIDE SEQUENCE</scope>
    <source>
        <strain evidence="7">CBHHK173m</strain>
    </source>
</reference>
<sequence length="1505" mass="169304">MSGSRGDSQPAYSRRRSNTAQSMMRPMPSAPPLNVGDSRVLNSWVHDLKESTTVIFNQSWWPGVCEGDMLSVASYSGAEAFVFIVSHDEGCPKPQLQISIPKPVADAFKLKNNNDVVVTKVDPANYSADYVEFTFQDQYLGRNDMWRLATSLVSQCVYADQDVAFVGGIAAKIQTIYVGGKKVSAACMTTATKTIYRSLSAKVTIFIQVCRELWEFAGDGERYNEKIVHSFLPALFAKWREANTNHTVTIVLISRVYYDASEIDYAAGPLRRDERGYWYKDFYKVITDLEVIYEWKPTLVSLKDSFWDFQRDILLTHHYHRASQDGGAGAEQVRLVGRLSFAHDGPILEALNLGLNPTETHYIDRSLSLTGAATIVITPGTGYYRVSKQLLRLTTTRMLDQGFGLDLVCLAKHPLHQSPIFSFSGPEPSVDRSKDGAAAARALDPLWGGDDEPVGNAENMRTFWWEPFWVFVSFWDKQMDLPFREDRFIARAKMHEIQMLGLLEHDVVSSIEVPFLTPSSDSSISPLWDGETASPQKAEADQFDLDIFALRPESKSNTSRESWCSPASASAQRTAEKRASQRSSRMAGRIVEESPRQIHRDLPAENPSEESILGPSLTSLSTSPSQSSIHSVHSSKSSASKRERGDHASSRSSVASKLTPSWLFNPFRSTPSEPQTNPVSASASSSPGSGSSTPATAPRTLVASKPTFAQSSRAPMPIKGVGLPNHRSTTGRTVEDDGLVPQRASFIRRSPINTPPRDEATFGKRRSAILVPPLSSSFPGPSSNPSRLDSSISYTQSSLARRWEHIFPQPIYKHDMKWPSIVTPACLPLTIEHFPTAAELESSFDVFSYDFVLDPGEMHSFMVKPPHRRSSDEAMRREWALVVMRGMAAVRLAQGFQFVLNVPHKAGAPEERIPSRRGKTHLPDEYLPLKPRGAAEVLRSTADPVYLSMSNEIHRISYADEAIQVRRYVRRMPATRPFSYECLIWPKLGGGYTEQSTVFTSHGLENYGWNSLDMLVAGYEHQFNESLRYWRTRFVVIPTAEPPSSNIGPSGEKLNDEETRILGIEKLAEQFTKLRWRLPDEKCTSPPVRFLWTTLNPAVSVLDDALIEQLDQIHAAGPLRKKMKSEREIGDMSLAAIAKAMREEDGVPIKHNQWHRNQYPNSFTGFDFVSWLVREFRDVSSRAQGTEWGIKLEAKGLFEHCRGHHAFLDGHYFYRLKGDFAVPMTPRGWFGSRRLTATVDQRTTGPPVTPRNFSPRRNRKRLILSQSMVIDIDSAKRSDQAESIILHHDIIHNPGTVFHFELQWIGTTARCIEDQLRQWNRTIERYGLKLVEAYVTQISDIRERNAFQSCFPLRLVVPPPSVPDLEKRVPPGTHTAQYFEYALLRRFNFIVDIEAADLYPPQIDVVYSYRRAPFKYSQFVHRSGVAFVQVLGGEKGFLFLTNRLMGPGRMGTTLKTKDHRPAAEADKIRIELARFCSDEKGLRIFYEAELALLGPAPEEPPPLAI</sequence>
<feature type="region of interest" description="Disordered" evidence="5">
    <location>
        <begin position="712"/>
        <end position="765"/>
    </location>
</feature>
<dbReference type="SMART" id="SM00049">
    <property type="entry name" value="DEP"/>
    <property type="match status" value="1"/>
</dbReference>
<proteinExistence type="inferred from homology"/>
<feature type="compositionally biased region" description="Low complexity" evidence="5">
    <location>
        <begin position="680"/>
        <end position="698"/>
    </location>
</feature>
<dbReference type="EMBL" id="JARJCN010000062">
    <property type="protein sequence ID" value="KAJ7079154.1"/>
    <property type="molecule type" value="Genomic_DNA"/>
</dbReference>
<feature type="region of interest" description="Disordered" evidence="5">
    <location>
        <begin position="557"/>
        <end position="699"/>
    </location>
</feature>
<dbReference type="InterPro" id="IPR036388">
    <property type="entry name" value="WH-like_DNA-bd_sf"/>
</dbReference>
<dbReference type="GO" id="GO:0005096">
    <property type="term" value="F:GTPase activator activity"/>
    <property type="evidence" value="ECO:0007669"/>
    <property type="project" value="InterPro"/>
</dbReference>
<evidence type="ECO:0000256" key="1">
    <source>
        <dbReference type="ARBA" id="ARBA00004148"/>
    </source>
</evidence>
<dbReference type="Pfam" id="PF12257">
    <property type="entry name" value="IML1"/>
    <property type="match status" value="1"/>
</dbReference>
<dbReference type="InterPro" id="IPR000591">
    <property type="entry name" value="DEP_dom"/>
</dbReference>
<feature type="region of interest" description="Disordered" evidence="5">
    <location>
        <begin position="1"/>
        <end position="32"/>
    </location>
</feature>
<dbReference type="GO" id="GO:1990130">
    <property type="term" value="C:GATOR1 complex"/>
    <property type="evidence" value="ECO:0007669"/>
    <property type="project" value="TreeGrafter"/>
</dbReference>
<feature type="compositionally biased region" description="Polar residues" evidence="5">
    <location>
        <begin position="650"/>
        <end position="659"/>
    </location>
</feature>
<dbReference type="SUPFAM" id="SSF46785">
    <property type="entry name" value="Winged helix' DNA-binding domain"/>
    <property type="match status" value="1"/>
</dbReference>
<dbReference type="PROSITE" id="PS50186">
    <property type="entry name" value="DEP"/>
    <property type="match status" value="1"/>
</dbReference>
<organism evidence="7 8">
    <name type="scientific">Mycena belliarum</name>
    <dbReference type="NCBI Taxonomy" id="1033014"/>
    <lineage>
        <taxon>Eukaryota</taxon>
        <taxon>Fungi</taxon>
        <taxon>Dikarya</taxon>
        <taxon>Basidiomycota</taxon>
        <taxon>Agaricomycotina</taxon>
        <taxon>Agaricomycetes</taxon>
        <taxon>Agaricomycetidae</taxon>
        <taxon>Agaricales</taxon>
        <taxon>Marasmiineae</taxon>
        <taxon>Mycenaceae</taxon>
        <taxon>Mycena</taxon>
    </lineage>
</organism>
<evidence type="ECO:0000256" key="4">
    <source>
        <dbReference type="ARBA" id="ARBA00021881"/>
    </source>
</evidence>
<dbReference type="CDD" id="cd04449">
    <property type="entry name" value="DEP_DEPDC5-like"/>
    <property type="match status" value="1"/>
</dbReference>
<dbReference type="InterPro" id="IPR027244">
    <property type="entry name" value="IML1"/>
</dbReference>
<evidence type="ECO:0000313" key="8">
    <source>
        <dbReference type="Proteomes" id="UP001222325"/>
    </source>
</evidence>
<dbReference type="PANTHER" id="PTHR13179">
    <property type="entry name" value="DEP DOMAIN CONTAINING PROTEIN 5"/>
    <property type="match status" value="1"/>
</dbReference>
<comment type="caution">
    <text evidence="7">The sequence shown here is derived from an EMBL/GenBank/DDBJ whole genome shotgun (WGS) entry which is preliminary data.</text>
</comment>
<dbReference type="Pfam" id="PF00610">
    <property type="entry name" value="DEP"/>
    <property type="match status" value="1"/>
</dbReference>
<dbReference type="GO" id="GO:0035556">
    <property type="term" value="P:intracellular signal transduction"/>
    <property type="evidence" value="ECO:0007669"/>
    <property type="project" value="InterPro"/>
</dbReference>
<feature type="compositionally biased region" description="Basic and acidic residues" evidence="5">
    <location>
        <begin position="590"/>
        <end position="603"/>
    </location>
</feature>
<dbReference type="GO" id="GO:1904262">
    <property type="term" value="P:negative regulation of TORC1 signaling"/>
    <property type="evidence" value="ECO:0007669"/>
    <property type="project" value="TreeGrafter"/>
</dbReference>
<evidence type="ECO:0000256" key="3">
    <source>
        <dbReference type="ARBA" id="ARBA00018529"/>
    </source>
</evidence>
<dbReference type="Gene3D" id="1.10.10.10">
    <property type="entry name" value="Winged helix-like DNA-binding domain superfamily/Winged helix DNA-binding domain"/>
    <property type="match status" value="1"/>
</dbReference>
<comment type="similarity">
    <text evidence="2">Belongs to the IML1 family.</text>
</comment>
<dbReference type="GO" id="GO:0010508">
    <property type="term" value="P:positive regulation of autophagy"/>
    <property type="evidence" value="ECO:0007669"/>
    <property type="project" value="TreeGrafter"/>
</dbReference>
<dbReference type="GO" id="GO:0005774">
    <property type="term" value="C:vacuolar membrane"/>
    <property type="evidence" value="ECO:0007669"/>
    <property type="project" value="UniProtKB-SubCell"/>
</dbReference>
<evidence type="ECO:0000259" key="6">
    <source>
        <dbReference type="PROSITE" id="PS50186"/>
    </source>
</evidence>
<feature type="compositionally biased region" description="Polar residues" evidence="5">
    <location>
        <begin position="667"/>
        <end position="679"/>
    </location>
</feature>
<feature type="compositionally biased region" description="Basic and acidic residues" evidence="5">
    <location>
        <begin position="640"/>
        <end position="649"/>
    </location>
</feature>
<feature type="compositionally biased region" description="Polar residues" evidence="5">
    <location>
        <begin position="1"/>
        <end position="11"/>
    </location>
</feature>
<comment type="subcellular location">
    <subcellularLocation>
        <location evidence="1">Vacuole membrane</location>
        <topology evidence="1">Peripheral membrane protein</topology>
    </subcellularLocation>
</comment>
<feature type="compositionally biased region" description="Low complexity" evidence="5">
    <location>
        <begin position="611"/>
        <end position="638"/>
    </location>
</feature>
<feature type="compositionally biased region" description="Polar residues" evidence="5">
    <location>
        <begin position="557"/>
        <end position="573"/>
    </location>
</feature>
<name>A0AAD6TUZ6_9AGAR</name>
<protein>
    <recommendedName>
        <fullName evidence="3">Vacuolar membrane-associated protein IML1</fullName>
    </recommendedName>
    <alternativeName>
        <fullName evidence="4">Vacuolar membrane-associated protein iml1</fullName>
    </alternativeName>
</protein>
<dbReference type="InterPro" id="IPR048255">
    <property type="entry name" value="IML1_N"/>
</dbReference>
<keyword evidence="8" id="KW-1185">Reference proteome</keyword>
<evidence type="ECO:0000313" key="7">
    <source>
        <dbReference type="EMBL" id="KAJ7079154.1"/>
    </source>
</evidence>
<dbReference type="Proteomes" id="UP001222325">
    <property type="component" value="Unassembled WGS sequence"/>
</dbReference>
<accession>A0AAD6TUZ6</accession>
<gene>
    <name evidence="7" type="ORF">B0H15DRAFT_788314</name>
</gene>
<evidence type="ECO:0000256" key="5">
    <source>
        <dbReference type="SAM" id="MobiDB-lite"/>
    </source>
</evidence>
<evidence type="ECO:0000256" key="2">
    <source>
        <dbReference type="ARBA" id="ARBA00005643"/>
    </source>
</evidence>
<dbReference type="InterPro" id="IPR036390">
    <property type="entry name" value="WH_DNA-bd_sf"/>
</dbReference>
<feature type="domain" description="DEP" evidence="6">
    <location>
        <begin position="1143"/>
        <end position="1218"/>
    </location>
</feature>
<dbReference type="PANTHER" id="PTHR13179:SF8">
    <property type="entry name" value="GATOR COMPLEX PROTEIN DEPDC5"/>
    <property type="match status" value="1"/>
</dbReference>